<protein>
    <submittedName>
        <fullName evidence="2">Uncharacterized protein</fullName>
    </submittedName>
</protein>
<dbReference type="Proteomes" id="UP000015105">
    <property type="component" value="Chromosome 7D"/>
</dbReference>
<feature type="compositionally biased region" description="Low complexity" evidence="1">
    <location>
        <begin position="11"/>
        <end position="22"/>
    </location>
</feature>
<reference evidence="2" key="5">
    <citation type="journal article" date="2021" name="G3 (Bethesda)">
        <title>Aegilops tauschii genome assembly Aet v5.0 features greater sequence contiguity and improved annotation.</title>
        <authorList>
            <person name="Wang L."/>
            <person name="Zhu T."/>
            <person name="Rodriguez J.C."/>
            <person name="Deal K.R."/>
            <person name="Dubcovsky J."/>
            <person name="McGuire P.E."/>
            <person name="Lux T."/>
            <person name="Spannagl M."/>
            <person name="Mayer K.F.X."/>
            <person name="Baldrich P."/>
            <person name="Meyers B.C."/>
            <person name="Huo N."/>
            <person name="Gu Y.Q."/>
            <person name="Zhou H."/>
            <person name="Devos K.M."/>
            <person name="Bennetzen J.L."/>
            <person name="Unver T."/>
            <person name="Budak H."/>
            <person name="Gulick P.J."/>
            <person name="Galiba G."/>
            <person name="Kalapos B."/>
            <person name="Nelson D.R."/>
            <person name="Li P."/>
            <person name="You F.M."/>
            <person name="Luo M.C."/>
            <person name="Dvorak J."/>
        </authorList>
    </citation>
    <scope>NUCLEOTIDE SEQUENCE [LARGE SCALE GENOMIC DNA]</scope>
    <source>
        <strain evidence="2">cv. AL8/78</strain>
    </source>
</reference>
<proteinExistence type="predicted"/>
<dbReference type="Gramene" id="AET7Gv20117700.2">
    <property type="protein sequence ID" value="AET7Gv20117700.2"/>
    <property type="gene ID" value="AET7Gv20117700"/>
</dbReference>
<accession>A0A453QH09</accession>
<keyword evidence="3" id="KW-1185">Reference proteome</keyword>
<sequence>GDGHRSPLRRPPAGAGRGAVRAHGGRVRQGEVHLVRRSQGRPAPCTRGRCPGAGPGPGPCKRRRGQGPGSRLIHGANLDGGRGSGPADGRWRRRRPPSPAPRLDTCPACSSLDPCIVYFYYFAVRTNVLVISK</sequence>
<reference evidence="2" key="4">
    <citation type="submission" date="2019-03" db="UniProtKB">
        <authorList>
            <consortium name="EnsemblPlants"/>
        </authorList>
    </citation>
    <scope>IDENTIFICATION</scope>
</reference>
<organism evidence="2 3">
    <name type="scientific">Aegilops tauschii subsp. strangulata</name>
    <name type="common">Goatgrass</name>
    <dbReference type="NCBI Taxonomy" id="200361"/>
    <lineage>
        <taxon>Eukaryota</taxon>
        <taxon>Viridiplantae</taxon>
        <taxon>Streptophyta</taxon>
        <taxon>Embryophyta</taxon>
        <taxon>Tracheophyta</taxon>
        <taxon>Spermatophyta</taxon>
        <taxon>Magnoliopsida</taxon>
        <taxon>Liliopsida</taxon>
        <taxon>Poales</taxon>
        <taxon>Poaceae</taxon>
        <taxon>BOP clade</taxon>
        <taxon>Pooideae</taxon>
        <taxon>Triticodae</taxon>
        <taxon>Triticeae</taxon>
        <taxon>Triticinae</taxon>
        <taxon>Aegilops</taxon>
    </lineage>
</organism>
<feature type="region of interest" description="Disordered" evidence="1">
    <location>
        <begin position="1"/>
        <end position="104"/>
    </location>
</feature>
<reference evidence="3" key="2">
    <citation type="journal article" date="2017" name="Nat. Plants">
        <title>The Aegilops tauschii genome reveals multiple impacts of transposons.</title>
        <authorList>
            <person name="Zhao G."/>
            <person name="Zou C."/>
            <person name="Li K."/>
            <person name="Wang K."/>
            <person name="Li T."/>
            <person name="Gao L."/>
            <person name="Zhang X."/>
            <person name="Wang H."/>
            <person name="Yang Z."/>
            <person name="Liu X."/>
            <person name="Jiang W."/>
            <person name="Mao L."/>
            <person name="Kong X."/>
            <person name="Jiao Y."/>
            <person name="Jia J."/>
        </authorList>
    </citation>
    <scope>NUCLEOTIDE SEQUENCE [LARGE SCALE GENOMIC DNA]</scope>
    <source>
        <strain evidence="3">cv. AL8/78</strain>
    </source>
</reference>
<name>A0A453QH09_AEGTS</name>
<reference evidence="2" key="3">
    <citation type="journal article" date="2017" name="Nature">
        <title>Genome sequence of the progenitor of the wheat D genome Aegilops tauschii.</title>
        <authorList>
            <person name="Luo M.C."/>
            <person name="Gu Y.Q."/>
            <person name="Puiu D."/>
            <person name="Wang H."/>
            <person name="Twardziok S.O."/>
            <person name="Deal K.R."/>
            <person name="Huo N."/>
            <person name="Zhu T."/>
            <person name="Wang L."/>
            <person name="Wang Y."/>
            <person name="McGuire P.E."/>
            <person name="Liu S."/>
            <person name="Long H."/>
            <person name="Ramasamy R.K."/>
            <person name="Rodriguez J.C."/>
            <person name="Van S.L."/>
            <person name="Yuan L."/>
            <person name="Wang Z."/>
            <person name="Xia Z."/>
            <person name="Xiao L."/>
            <person name="Anderson O.D."/>
            <person name="Ouyang S."/>
            <person name="Liang Y."/>
            <person name="Zimin A.V."/>
            <person name="Pertea G."/>
            <person name="Qi P."/>
            <person name="Bennetzen J.L."/>
            <person name="Dai X."/>
            <person name="Dawson M.W."/>
            <person name="Muller H.G."/>
            <person name="Kugler K."/>
            <person name="Rivarola-Duarte L."/>
            <person name="Spannagl M."/>
            <person name="Mayer K.F.X."/>
            <person name="Lu F.H."/>
            <person name="Bevan M.W."/>
            <person name="Leroy P."/>
            <person name="Li P."/>
            <person name="You F.M."/>
            <person name="Sun Q."/>
            <person name="Liu Z."/>
            <person name="Lyons E."/>
            <person name="Wicker T."/>
            <person name="Salzberg S.L."/>
            <person name="Devos K.M."/>
            <person name="Dvorak J."/>
        </authorList>
    </citation>
    <scope>NUCLEOTIDE SEQUENCE [LARGE SCALE GENOMIC DNA]</scope>
    <source>
        <strain evidence="2">cv. AL8/78</strain>
    </source>
</reference>
<evidence type="ECO:0000256" key="1">
    <source>
        <dbReference type="SAM" id="MobiDB-lite"/>
    </source>
</evidence>
<reference evidence="3" key="1">
    <citation type="journal article" date="2014" name="Science">
        <title>Ancient hybridizations among the ancestral genomes of bread wheat.</title>
        <authorList>
            <consortium name="International Wheat Genome Sequencing Consortium,"/>
            <person name="Marcussen T."/>
            <person name="Sandve S.R."/>
            <person name="Heier L."/>
            <person name="Spannagl M."/>
            <person name="Pfeifer M."/>
            <person name="Jakobsen K.S."/>
            <person name="Wulff B.B."/>
            <person name="Steuernagel B."/>
            <person name="Mayer K.F."/>
            <person name="Olsen O.A."/>
        </authorList>
    </citation>
    <scope>NUCLEOTIDE SEQUENCE [LARGE SCALE GENOMIC DNA]</scope>
    <source>
        <strain evidence="3">cv. AL8/78</strain>
    </source>
</reference>
<evidence type="ECO:0000313" key="2">
    <source>
        <dbReference type="EnsemblPlants" id="AET7Gv20117700.2"/>
    </source>
</evidence>
<dbReference type="EnsemblPlants" id="AET7Gv20117700.2">
    <property type="protein sequence ID" value="AET7Gv20117700.2"/>
    <property type="gene ID" value="AET7Gv20117700"/>
</dbReference>
<evidence type="ECO:0000313" key="3">
    <source>
        <dbReference type="Proteomes" id="UP000015105"/>
    </source>
</evidence>
<dbReference type="AlphaFoldDB" id="A0A453QH09"/>